<evidence type="ECO:0000313" key="7">
    <source>
        <dbReference type="EMBL" id="SUN60285.1"/>
    </source>
</evidence>
<dbReference type="OrthoDB" id="63188at2"/>
<evidence type="ECO:0000259" key="6">
    <source>
        <dbReference type="Pfam" id="PF01061"/>
    </source>
</evidence>
<dbReference type="Pfam" id="PF01061">
    <property type="entry name" value="ABC2_membrane"/>
    <property type="match status" value="1"/>
</dbReference>
<keyword evidence="2 5" id="KW-0812">Transmembrane</keyword>
<feature type="transmembrane region" description="Helical" evidence="5">
    <location>
        <begin position="165"/>
        <end position="183"/>
    </location>
</feature>
<feature type="transmembrane region" description="Helical" evidence="5">
    <location>
        <begin position="95"/>
        <end position="120"/>
    </location>
</feature>
<dbReference type="PANTHER" id="PTHR43229">
    <property type="entry name" value="NODULATION PROTEIN J"/>
    <property type="match status" value="1"/>
</dbReference>
<dbReference type="EMBL" id="UHFN01000007">
    <property type="protein sequence ID" value="SUN60285.1"/>
    <property type="molecule type" value="Genomic_DNA"/>
</dbReference>
<dbReference type="InterPro" id="IPR051784">
    <property type="entry name" value="Nod_factor_ABC_transporter"/>
</dbReference>
<protein>
    <submittedName>
        <fullName evidence="7">ABC-2 family transporter protein</fullName>
    </submittedName>
</protein>
<evidence type="ECO:0000256" key="1">
    <source>
        <dbReference type="ARBA" id="ARBA00004141"/>
    </source>
</evidence>
<feature type="transmembrane region" description="Helical" evidence="5">
    <location>
        <begin position="21"/>
        <end position="41"/>
    </location>
</feature>
<evidence type="ECO:0000256" key="5">
    <source>
        <dbReference type="SAM" id="Phobius"/>
    </source>
</evidence>
<name>A0A380K5A8_9STRE</name>
<dbReference type="AlphaFoldDB" id="A0A380K5A8"/>
<feature type="transmembrane region" description="Helical" evidence="5">
    <location>
        <begin position="132"/>
        <end position="153"/>
    </location>
</feature>
<evidence type="ECO:0000256" key="4">
    <source>
        <dbReference type="ARBA" id="ARBA00023136"/>
    </source>
</evidence>
<organism evidence="7 8">
    <name type="scientific">Streptococcus hyointestinalis</name>
    <dbReference type="NCBI Taxonomy" id="1337"/>
    <lineage>
        <taxon>Bacteria</taxon>
        <taxon>Bacillati</taxon>
        <taxon>Bacillota</taxon>
        <taxon>Bacilli</taxon>
        <taxon>Lactobacillales</taxon>
        <taxon>Streptococcaceae</taxon>
        <taxon>Streptococcus</taxon>
    </lineage>
</organism>
<feature type="domain" description="ABC-2 type transporter transmembrane" evidence="6">
    <location>
        <begin position="4"/>
        <end position="208"/>
    </location>
</feature>
<comment type="subcellular location">
    <subcellularLocation>
        <location evidence="1">Membrane</location>
        <topology evidence="1">Multi-pass membrane protein</topology>
    </subcellularLocation>
</comment>
<dbReference type="InterPro" id="IPR013525">
    <property type="entry name" value="ABC2_TM"/>
</dbReference>
<dbReference type="Proteomes" id="UP000254924">
    <property type="component" value="Unassembled WGS sequence"/>
</dbReference>
<keyword evidence="4 5" id="KW-0472">Membrane</keyword>
<evidence type="ECO:0000256" key="3">
    <source>
        <dbReference type="ARBA" id="ARBA00022989"/>
    </source>
</evidence>
<evidence type="ECO:0000313" key="8">
    <source>
        <dbReference type="Proteomes" id="UP000254924"/>
    </source>
</evidence>
<keyword evidence="3 5" id="KW-1133">Transmembrane helix</keyword>
<accession>A0A380K5A8</accession>
<sequence length="246" mass="27890">MTMFKALMWNEWLLTKRGLTSLVMAIALPSCFFLFFSQGVGTSPAEQTVLRDYLMTMTAFASLSLAFFTLPFSLVEDRKTNRLRLLKHTPVPMPLYYFAKMLRIILFYLVAIVVSFSVGHFVRGVDLPTSEWLLSAALLMFAMLCFLPFGLLLSTVKSSETMSAVGNLLYIGLAMLGGMWMSLTMFPDWLQAISKCTPTYHFYHLVTSYLKNGTIINTSFFVLIAYALGAMLLLFWTSQKKEFGDR</sequence>
<dbReference type="PANTHER" id="PTHR43229:SF2">
    <property type="entry name" value="NODULATION PROTEIN J"/>
    <property type="match status" value="1"/>
</dbReference>
<proteinExistence type="predicted"/>
<gene>
    <name evidence="7" type="ORF">NCTC12224_00796</name>
</gene>
<evidence type="ECO:0000256" key="2">
    <source>
        <dbReference type="ARBA" id="ARBA00022692"/>
    </source>
</evidence>
<dbReference type="GO" id="GO:0016020">
    <property type="term" value="C:membrane"/>
    <property type="evidence" value="ECO:0007669"/>
    <property type="project" value="UniProtKB-SubCell"/>
</dbReference>
<feature type="transmembrane region" description="Helical" evidence="5">
    <location>
        <begin position="215"/>
        <end position="236"/>
    </location>
</feature>
<feature type="transmembrane region" description="Helical" evidence="5">
    <location>
        <begin position="53"/>
        <end position="75"/>
    </location>
</feature>
<dbReference type="GO" id="GO:0140359">
    <property type="term" value="F:ABC-type transporter activity"/>
    <property type="evidence" value="ECO:0007669"/>
    <property type="project" value="InterPro"/>
</dbReference>
<keyword evidence="8" id="KW-1185">Reference proteome</keyword>
<reference evidence="7 8" key="1">
    <citation type="submission" date="2018-06" db="EMBL/GenBank/DDBJ databases">
        <authorList>
            <consortium name="Pathogen Informatics"/>
            <person name="Doyle S."/>
        </authorList>
    </citation>
    <scope>NUCLEOTIDE SEQUENCE [LARGE SCALE GENOMIC DNA]</scope>
    <source>
        <strain evidence="7 8">NCTC12224</strain>
    </source>
</reference>